<comment type="caution">
    <text evidence="1">The sequence shown here is derived from an EMBL/GenBank/DDBJ whole genome shotgun (WGS) entry which is preliminary data.</text>
</comment>
<gene>
    <name evidence="1" type="ORF">HF521_002765</name>
</gene>
<proteinExistence type="predicted"/>
<name>A0A8T0B0W4_SILME</name>
<evidence type="ECO:0000313" key="1">
    <source>
        <dbReference type="EMBL" id="KAF7699807.1"/>
    </source>
</evidence>
<reference evidence="1" key="1">
    <citation type="submission" date="2020-08" db="EMBL/GenBank/DDBJ databases">
        <title>Chromosome-level assembly of Southern catfish (Silurus meridionalis) provides insights into visual adaptation to the nocturnal and benthic lifestyles.</title>
        <authorList>
            <person name="Zhang Y."/>
            <person name="Wang D."/>
            <person name="Peng Z."/>
        </authorList>
    </citation>
    <scope>NUCLEOTIDE SEQUENCE</scope>
    <source>
        <strain evidence="1">SWU-2019-XX</strain>
        <tissue evidence="1">Muscle</tissue>
    </source>
</reference>
<keyword evidence="2" id="KW-1185">Reference proteome</keyword>
<protein>
    <submittedName>
        <fullName evidence="1">Uncharacterized protein</fullName>
    </submittedName>
</protein>
<dbReference type="AlphaFoldDB" id="A0A8T0B0W4"/>
<dbReference type="Proteomes" id="UP000606274">
    <property type="component" value="Unassembled WGS sequence"/>
</dbReference>
<sequence length="67" mass="7182">MSSAGVPDVDPDADFVYDYETLRIIGLTLLESLCSCPFSFLSATAFVAVESPSAKQWVKQSKHGPGT</sequence>
<accession>A0A8T0B0W4</accession>
<organism evidence="1 2">
    <name type="scientific">Silurus meridionalis</name>
    <name type="common">Southern catfish</name>
    <name type="synonym">Silurus soldatovi meridionalis</name>
    <dbReference type="NCBI Taxonomy" id="175797"/>
    <lineage>
        <taxon>Eukaryota</taxon>
        <taxon>Metazoa</taxon>
        <taxon>Chordata</taxon>
        <taxon>Craniata</taxon>
        <taxon>Vertebrata</taxon>
        <taxon>Euteleostomi</taxon>
        <taxon>Actinopterygii</taxon>
        <taxon>Neopterygii</taxon>
        <taxon>Teleostei</taxon>
        <taxon>Ostariophysi</taxon>
        <taxon>Siluriformes</taxon>
        <taxon>Siluridae</taxon>
        <taxon>Silurus</taxon>
    </lineage>
</organism>
<evidence type="ECO:0000313" key="2">
    <source>
        <dbReference type="Proteomes" id="UP000606274"/>
    </source>
</evidence>
<dbReference type="EMBL" id="JABFDY010000012">
    <property type="protein sequence ID" value="KAF7699807.1"/>
    <property type="molecule type" value="Genomic_DNA"/>
</dbReference>